<dbReference type="Gene3D" id="3.30.1360.40">
    <property type="match status" value="1"/>
</dbReference>
<dbReference type="GO" id="GO:0017168">
    <property type="term" value="F:5-oxoprolinase (ATP-hydrolyzing) activity"/>
    <property type="evidence" value="ECO:0007669"/>
    <property type="project" value="UniProtKB-EC"/>
</dbReference>
<gene>
    <name evidence="5" type="primary">pxpB</name>
    <name evidence="5" type="ORF">D8M05_05135</name>
</gene>
<dbReference type="AlphaFoldDB" id="A0A494Z3F4"/>
<evidence type="ECO:0000259" key="4">
    <source>
        <dbReference type="SMART" id="SM00796"/>
    </source>
</evidence>
<evidence type="ECO:0000256" key="2">
    <source>
        <dbReference type="ARBA" id="ARBA00022801"/>
    </source>
</evidence>
<dbReference type="OrthoDB" id="9778567at2"/>
<evidence type="ECO:0000313" key="6">
    <source>
        <dbReference type="Proteomes" id="UP000281813"/>
    </source>
</evidence>
<dbReference type="EMBL" id="RBZO01000006">
    <property type="protein sequence ID" value="RKQ17059.1"/>
    <property type="molecule type" value="Genomic_DNA"/>
</dbReference>
<protein>
    <submittedName>
        <fullName evidence="5">5-oxoprolinase subunit PxpB</fullName>
        <ecNumber evidence="5">3.5.2.9</ecNumber>
    </submittedName>
</protein>
<dbReference type="PANTHER" id="PTHR34698:SF2">
    <property type="entry name" value="5-OXOPROLINASE SUBUNIT B"/>
    <property type="match status" value="1"/>
</dbReference>
<keyword evidence="6" id="KW-1185">Reference proteome</keyword>
<dbReference type="InterPro" id="IPR029000">
    <property type="entry name" value="Cyclophilin-like_dom_sf"/>
</dbReference>
<sequence>MEVSFSPLGDTAVVIEVADAITPKAKSDVQILSACLDLNSPEWMLEYVPAYTSVTVFYDPLKITRNNTLPYEIVCKEIRKMCNTLKGYEDPVSRTIKIPVCYGGTFGPDLDFVAKHNGLSNQDVIDIHTSGEYTVYMIGFAPGFPFLGGMSERIATPRRESPRLSIPERSVGIAGMQTGVYPIETPGGWQLIGRTPIRLFQAENKIPSLLRAGDNVVFFSINQKEYLNWKE</sequence>
<organism evidence="5 6">
    <name type="scientific">Oceanobacillus bengalensis</name>
    <dbReference type="NCBI Taxonomy" id="1435466"/>
    <lineage>
        <taxon>Bacteria</taxon>
        <taxon>Bacillati</taxon>
        <taxon>Bacillota</taxon>
        <taxon>Bacilli</taxon>
        <taxon>Bacillales</taxon>
        <taxon>Bacillaceae</taxon>
        <taxon>Oceanobacillus</taxon>
    </lineage>
</organism>
<dbReference type="InterPro" id="IPR003833">
    <property type="entry name" value="CT_C_D"/>
</dbReference>
<keyword evidence="2 5" id="KW-0378">Hydrolase</keyword>
<reference evidence="5 6" key="1">
    <citation type="journal article" date="2015" name="Antonie Van Leeuwenhoek">
        <title>Oceanobacillus bengalensis sp. nov., a bacterium isolated from seawater of the Bay of Bengal.</title>
        <authorList>
            <person name="Yongchang O."/>
            <person name="Xiang W."/>
            <person name="Wang G."/>
        </authorList>
    </citation>
    <scope>NUCLEOTIDE SEQUENCE [LARGE SCALE GENOMIC DNA]</scope>
    <source>
        <strain evidence="5 6">MCCC 1K00260</strain>
    </source>
</reference>
<feature type="domain" description="Carboxyltransferase" evidence="4">
    <location>
        <begin position="3"/>
        <end position="210"/>
    </location>
</feature>
<accession>A0A494Z3F4</accession>
<dbReference type="Gene3D" id="2.40.100.10">
    <property type="entry name" value="Cyclophilin-like"/>
    <property type="match status" value="1"/>
</dbReference>
<comment type="caution">
    <text evidence="5">The sequence shown here is derived from an EMBL/GenBank/DDBJ whole genome shotgun (WGS) entry which is preliminary data.</text>
</comment>
<dbReference type="Pfam" id="PF02682">
    <property type="entry name" value="CT_C_D"/>
    <property type="match status" value="1"/>
</dbReference>
<name>A0A494Z3F4_9BACI</name>
<dbReference type="EC" id="3.5.2.9" evidence="5"/>
<evidence type="ECO:0000256" key="3">
    <source>
        <dbReference type="ARBA" id="ARBA00022840"/>
    </source>
</evidence>
<dbReference type="Proteomes" id="UP000281813">
    <property type="component" value="Unassembled WGS sequence"/>
</dbReference>
<evidence type="ECO:0000313" key="5">
    <source>
        <dbReference type="EMBL" id="RKQ17059.1"/>
    </source>
</evidence>
<dbReference type="RefSeq" id="WP_121129329.1">
    <property type="nucleotide sequence ID" value="NZ_JBHUFK010000041.1"/>
</dbReference>
<dbReference type="SUPFAM" id="SSF160467">
    <property type="entry name" value="PH0987 N-terminal domain-like"/>
    <property type="match status" value="1"/>
</dbReference>
<evidence type="ECO:0000256" key="1">
    <source>
        <dbReference type="ARBA" id="ARBA00022741"/>
    </source>
</evidence>
<dbReference type="InterPro" id="IPR010016">
    <property type="entry name" value="PxpB"/>
</dbReference>
<keyword evidence="1" id="KW-0547">Nucleotide-binding</keyword>
<proteinExistence type="predicted"/>
<dbReference type="PANTHER" id="PTHR34698">
    <property type="entry name" value="5-OXOPROLINASE SUBUNIT B"/>
    <property type="match status" value="1"/>
</dbReference>
<dbReference type="GO" id="GO:0005524">
    <property type="term" value="F:ATP binding"/>
    <property type="evidence" value="ECO:0007669"/>
    <property type="project" value="UniProtKB-KW"/>
</dbReference>
<dbReference type="SMART" id="SM00796">
    <property type="entry name" value="AHS1"/>
    <property type="match status" value="1"/>
</dbReference>
<dbReference type="NCBIfam" id="TIGR00370">
    <property type="entry name" value="5-oxoprolinase subunit PxpB"/>
    <property type="match status" value="1"/>
</dbReference>
<dbReference type="SUPFAM" id="SSF50891">
    <property type="entry name" value="Cyclophilin-like"/>
    <property type="match status" value="1"/>
</dbReference>
<keyword evidence="3" id="KW-0067">ATP-binding</keyword>